<dbReference type="GO" id="GO:0015344">
    <property type="term" value="F:siderophore uptake transmembrane transporter activity"/>
    <property type="evidence" value="ECO:0007669"/>
    <property type="project" value="TreeGrafter"/>
</dbReference>
<feature type="domain" description="TonB-dependent receptor plug" evidence="13">
    <location>
        <begin position="121"/>
        <end position="224"/>
    </location>
</feature>
<keyword evidence="7 10" id="KW-0472">Membrane</keyword>
<protein>
    <submittedName>
        <fullName evidence="14">TonB-dependent receptor</fullName>
    </submittedName>
</protein>
<keyword evidence="5" id="KW-0732">Signal</keyword>
<keyword evidence="9 10" id="KW-0998">Cell outer membrane</keyword>
<evidence type="ECO:0000256" key="5">
    <source>
        <dbReference type="ARBA" id="ARBA00022729"/>
    </source>
</evidence>
<evidence type="ECO:0000259" key="12">
    <source>
        <dbReference type="Pfam" id="PF00593"/>
    </source>
</evidence>
<dbReference type="InterPro" id="IPR012910">
    <property type="entry name" value="Plug_dom"/>
</dbReference>
<keyword evidence="6 11" id="KW-0798">TonB box</keyword>
<feature type="domain" description="TonB-dependent receptor-like beta-barrel" evidence="12">
    <location>
        <begin position="456"/>
        <end position="719"/>
    </location>
</feature>
<dbReference type="PANTHER" id="PTHR30069:SF29">
    <property type="entry name" value="HEMOGLOBIN AND HEMOGLOBIN-HAPTOGLOBIN-BINDING PROTEIN 1-RELATED"/>
    <property type="match status" value="1"/>
</dbReference>
<reference evidence="14" key="1">
    <citation type="journal article" date="2020" name="mSystems">
        <title>Genome- and Community-Level Interaction Insights into Carbon Utilization and Element Cycling Functions of Hydrothermarchaeota in Hydrothermal Sediment.</title>
        <authorList>
            <person name="Zhou Z."/>
            <person name="Liu Y."/>
            <person name="Xu W."/>
            <person name="Pan J."/>
            <person name="Luo Z.H."/>
            <person name="Li M."/>
        </authorList>
    </citation>
    <scope>NUCLEOTIDE SEQUENCE [LARGE SCALE GENOMIC DNA]</scope>
    <source>
        <strain evidence="14">HyVt-577</strain>
    </source>
</reference>
<dbReference type="PANTHER" id="PTHR30069">
    <property type="entry name" value="TONB-DEPENDENT OUTER MEMBRANE RECEPTOR"/>
    <property type="match status" value="1"/>
</dbReference>
<sequence length="744" mass="86201">MGKHCFRIFTLILIPLILYPSTQIITGKVRHANSYDILPYVSIYLENRSIGTTSDEEGRFLLQIADSLMDGYLIFQHVSFDTLRIPLYKAKDKSDFYLIPRIIPSGEITVEAMRNQPDILLDLPQSFTLIEAKRFERRGYIDAADLLSTDQNVQVQEELNGKKAVVLRAGNPDDVTLLYNGVRLRNGYDNVFDFSLINLTDVRRIELIRGSNTSLYGPEAFSGVINIVPRMHRAYNIRFQQRIGSYASGDWNVQLNYNIKERLNLSYSYQQGAYKRFYLAEDTTAEESYLKNKSSSHTASIVYDFSDENPADGEQSLSLFFWQGNAEYKNNLAADALTRMNRLLSARLIGWRSFRLTTSYQWLNNDQYYATDRAFWKRRFDSGYFSLRAEKHWTLARWKLLAAYQYEDTRLNFENKREQSGYKNAFSGLFLQKQHGFVGIIKWRLPEEKGVISLANLDLSYRYDRVSNDNRNVTKQTGGYPFDPSQKPAWSASTLRFSSHFKGETRFFIANAYITAGSNVKFPTPFQMLSIPQPRRFNSLATVPQLSPEKNRSLEVGLSLLKENTGLHSINGWEISFNYFQNYYVNKFRMYYREAIPIAYFDNVQNANIFGLDSKVKLFLLRSKVIFEFGLSKYFISDKAAFPFKSDLKFTADMHVEHAGFNGQIHAYYLSEQSGWVVGRDDVFYEIPLPGYTNLDLHIGKTFELDPLKLFADFSVRNLFDNKTLLSGFALRDRRFYLTVGIQY</sequence>
<organism evidence="14">
    <name type="scientific">Caldithrix abyssi</name>
    <dbReference type="NCBI Taxonomy" id="187145"/>
    <lineage>
        <taxon>Bacteria</taxon>
        <taxon>Pseudomonadati</taxon>
        <taxon>Calditrichota</taxon>
        <taxon>Calditrichia</taxon>
        <taxon>Calditrichales</taxon>
        <taxon>Calditrichaceae</taxon>
        <taxon>Caldithrix</taxon>
    </lineage>
</organism>
<dbReference type="InterPro" id="IPR039426">
    <property type="entry name" value="TonB-dep_rcpt-like"/>
</dbReference>
<evidence type="ECO:0000256" key="1">
    <source>
        <dbReference type="ARBA" id="ARBA00004571"/>
    </source>
</evidence>
<dbReference type="AlphaFoldDB" id="A0A7V4TZ25"/>
<dbReference type="Pfam" id="PF00593">
    <property type="entry name" value="TonB_dep_Rec_b-barrel"/>
    <property type="match status" value="1"/>
</dbReference>
<dbReference type="EMBL" id="DRQG01000015">
    <property type="protein sequence ID" value="HGY54282.1"/>
    <property type="molecule type" value="Genomic_DNA"/>
</dbReference>
<dbReference type="Gene3D" id="2.170.130.10">
    <property type="entry name" value="TonB-dependent receptor, plug domain"/>
    <property type="match status" value="1"/>
</dbReference>
<dbReference type="InterPro" id="IPR036942">
    <property type="entry name" value="Beta-barrel_TonB_sf"/>
</dbReference>
<evidence type="ECO:0000256" key="7">
    <source>
        <dbReference type="ARBA" id="ARBA00023136"/>
    </source>
</evidence>
<dbReference type="PROSITE" id="PS52016">
    <property type="entry name" value="TONB_DEPENDENT_REC_3"/>
    <property type="match status" value="1"/>
</dbReference>
<dbReference type="Pfam" id="PF07715">
    <property type="entry name" value="Plug"/>
    <property type="match status" value="1"/>
</dbReference>
<evidence type="ECO:0000256" key="8">
    <source>
        <dbReference type="ARBA" id="ARBA00023170"/>
    </source>
</evidence>
<evidence type="ECO:0000256" key="9">
    <source>
        <dbReference type="ARBA" id="ARBA00023237"/>
    </source>
</evidence>
<comment type="similarity">
    <text evidence="10 11">Belongs to the TonB-dependent receptor family.</text>
</comment>
<dbReference type="GO" id="GO:0009279">
    <property type="term" value="C:cell outer membrane"/>
    <property type="evidence" value="ECO:0007669"/>
    <property type="project" value="UniProtKB-SubCell"/>
</dbReference>
<evidence type="ECO:0000256" key="4">
    <source>
        <dbReference type="ARBA" id="ARBA00022692"/>
    </source>
</evidence>
<keyword evidence="4 10" id="KW-0812">Transmembrane</keyword>
<evidence type="ECO:0000313" key="14">
    <source>
        <dbReference type="EMBL" id="HGY54282.1"/>
    </source>
</evidence>
<proteinExistence type="inferred from homology"/>
<dbReference type="SUPFAM" id="SSF49464">
    <property type="entry name" value="Carboxypeptidase regulatory domain-like"/>
    <property type="match status" value="1"/>
</dbReference>
<dbReference type="Pfam" id="PF13715">
    <property type="entry name" value="CarbopepD_reg_2"/>
    <property type="match status" value="1"/>
</dbReference>
<keyword evidence="3 10" id="KW-1134">Transmembrane beta strand</keyword>
<gene>
    <name evidence="14" type="ORF">ENK44_01145</name>
</gene>
<keyword evidence="8 14" id="KW-0675">Receptor</keyword>
<dbReference type="InterPro" id="IPR000531">
    <property type="entry name" value="Beta-barrel_TonB"/>
</dbReference>
<dbReference type="Gene3D" id="2.40.170.20">
    <property type="entry name" value="TonB-dependent receptor, beta-barrel domain"/>
    <property type="match status" value="1"/>
</dbReference>
<accession>A0A7V4TZ25</accession>
<dbReference type="GO" id="GO:0044718">
    <property type="term" value="P:siderophore transmembrane transport"/>
    <property type="evidence" value="ECO:0007669"/>
    <property type="project" value="TreeGrafter"/>
</dbReference>
<evidence type="ECO:0000256" key="11">
    <source>
        <dbReference type="RuleBase" id="RU003357"/>
    </source>
</evidence>
<comment type="caution">
    <text evidence="14">The sequence shown here is derived from an EMBL/GenBank/DDBJ whole genome shotgun (WGS) entry which is preliminary data.</text>
</comment>
<evidence type="ECO:0000256" key="6">
    <source>
        <dbReference type="ARBA" id="ARBA00023077"/>
    </source>
</evidence>
<name>A0A7V4TZ25_CALAY</name>
<evidence type="ECO:0000259" key="13">
    <source>
        <dbReference type="Pfam" id="PF07715"/>
    </source>
</evidence>
<evidence type="ECO:0000256" key="2">
    <source>
        <dbReference type="ARBA" id="ARBA00022448"/>
    </source>
</evidence>
<dbReference type="InterPro" id="IPR037066">
    <property type="entry name" value="Plug_dom_sf"/>
</dbReference>
<evidence type="ECO:0000256" key="3">
    <source>
        <dbReference type="ARBA" id="ARBA00022452"/>
    </source>
</evidence>
<dbReference type="Proteomes" id="UP000885779">
    <property type="component" value="Unassembled WGS sequence"/>
</dbReference>
<comment type="subcellular location">
    <subcellularLocation>
        <location evidence="1 10">Cell outer membrane</location>
        <topology evidence="1 10">Multi-pass membrane protein</topology>
    </subcellularLocation>
</comment>
<keyword evidence="2 10" id="KW-0813">Transport</keyword>
<dbReference type="InterPro" id="IPR008969">
    <property type="entry name" value="CarboxyPept-like_regulatory"/>
</dbReference>
<evidence type="ECO:0000256" key="10">
    <source>
        <dbReference type="PROSITE-ProRule" id="PRU01360"/>
    </source>
</evidence>
<dbReference type="SUPFAM" id="SSF56935">
    <property type="entry name" value="Porins"/>
    <property type="match status" value="1"/>
</dbReference>